<name>A0A485LB30_9STRA</name>
<gene>
    <name evidence="2" type="primary">Aste57867_18795</name>
    <name evidence="1" type="ORF">As57867_018731</name>
    <name evidence="2" type="ORF">ASTE57867_18795</name>
</gene>
<dbReference type="InterPro" id="IPR012098">
    <property type="entry name" value="SND3_fun"/>
</dbReference>
<dbReference type="PANTHER" id="PTHR28112">
    <property type="entry name" value="SRP-INDEPENDENT TARGETING PROTEIN 3"/>
    <property type="match status" value="1"/>
</dbReference>
<proteinExistence type="predicted"/>
<dbReference type="EMBL" id="VJMH01006412">
    <property type="protein sequence ID" value="KAF0689776.1"/>
    <property type="molecule type" value="Genomic_DNA"/>
</dbReference>
<dbReference type="InterPro" id="IPR002110">
    <property type="entry name" value="Ankyrin_rpt"/>
</dbReference>
<dbReference type="GO" id="GO:0045047">
    <property type="term" value="P:protein targeting to ER"/>
    <property type="evidence" value="ECO:0007669"/>
    <property type="project" value="InterPro"/>
</dbReference>
<evidence type="ECO:0000313" key="3">
    <source>
        <dbReference type="Proteomes" id="UP000332933"/>
    </source>
</evidence>
<dbReference type="Pfam" id="PF10032">
    <property type="entry name" value="Pho88"/>
    <property type="match status" value="1"/>
</dbReference>
<evidence type="ECO:0000313" key="2">
    <source>
        <dbReference type="EMBL" id="VFT95529.1"/>
    </source>
</evidence>
<dbReference type="SUPFAM" id="SSF48403">
    <property type="entry name" value="Ankyrin repeat"/>
    <property type="match status" value="1"/>
</dbReference>
<dbReference type="PANTHER" id="PTHR28112:SF1">
    <property type="entry name" value="SRP-INDEPENDENT TARGETING PROTEIN 3"/>
    <property type="match status" value="1"/>
</dbReference>
<dbReference type="EMBL" id="CAADRA010006433">
    <property type="protein sequence ID" value="VFT95529.1"/>
    <property type="molecule type" value="Genomic_DNA"/>
</dbReference>
<evidence type="ECO:0000313" key="1">
    <source>
        <dbReference type="EMBL" id="KAF0689776.1"/>
    </source>
</evidence>
<dbReference type="OrthoDB" id="18139at2759"/>
<organism evidence="2 3">
    <name type="scientific">Aphanomyces stellatus</name>
    <dbReference type="NCBI Taxonomy" id="120398"/>
    <lineage>
        <taxon>Eukaryota</taxon>
        <taxon>Sar</taxon>
        <taxon>Stramenopiles</taxon>
        <taxon>Oomycota</taxon>
        <taxon>Saprolegniomycetes</taxon>
        <taxon>Saprolegniales</taxon>
        <taxon>Verrucalvaceae</taxon>
        <taxon>Aphanomyces</taxon>
    </lineage>
</organism>
<reference evidence="1" key="2">
    <citation type="submission" date="2019-06" db="EMBL/GenBank/DDBJ databases">
        <title>Genomics analysis of Aphanomyces spp. identifies a new class of oomycete effector associated with host adaptation.</title>
        <authorList>
            <person name="Gaulin E."/>
        </authorList>
    </citation>
    <scope>NUCLEOTIDE SEQUENCE</scope>
    <source>
        <strain evidence="1">CBS 578.67</strain>
    </source>
</reference>
<dbReference type="SMART" id="SM00248">
    <property type="entry name" value="ANK"/>
    <property type="match status" value="3"/>
</dbReference>
<dbReference type="Pfam" id="PF12796">
    <property type="entry name" value="Ank_2"/>
    <property type="match status" value="1"/>
</dbReference>
<dbReference type="Proteomes" id="UP000332933">
    <property type="component" value="Unassembled WGS sequence"/>
</dbReference>
<dbReference type="GO" id="GO:0005739">
    <property type="term" value="C:mitochondrion"/>
    <property type="evidence" value="ECO:0007669"/>
    <property type="project" value="TreeGrafter"/>
</dbReference>
<keyword evidence="3" id="KW-1185">Reference proteome</keyword>
<accession>A0A485LB30</accession>
<dbReference type="AlphaFoldDB" id="A0A485LB30"/>
<sequence length="348" mass="37510">MSQQSPWRMLIMLPMMFLMGKIDFENKLILNSARIAFFSVQVISILLGLYAKSKIEAKPDNRKIFVPTPKSPLDTSTENSPLTETTYHAHELAKVKEFIQQTAIGACISSFIHIQFGVNQVVVIQSVMGPLNLFDNAILKKHVFGIGGPRYWDEKLEGEPLDAQPHPDAIDAPADAVAAPKKKGGKKSAAAPSFGDAIKHAWDMGVEADFDKLVSLLKTDAEGIKTKTTDGWTALMVACGSPIDTEDVIKQLVTLGCPVRAADNDGWTALHWCAFHGCPEAAQVLLAAVSKDDAAFLVAAKDSQGRTPLEVASEESNGDVAEVLTASGDGLRQRKAAKSEATPIDDVD</sequence>
<dbReference type="Gene3D" id="1.25.40.20">
    <property type="entry name" value="Ankyrin repeat-containing domain"/>
    <property type="match status" value="1"/>
</dbReference>
<protein>
    <submittedName>
        <fullName evidence="2">Aste57867_18795 protein</fullName>
    </submittedName>
</protein>
<dbReference type="InterPro" id="IPR036770">
    <property type="entry name" value="Ankyrin_rpt-contain_sf"/>
</dbReference>
<dbReference type="GO" id="GO:0005783">
    <property type="term" value="C:endoplasmic reticulum"/>
    <property type="evidence" value="ECO:0007669"/>
    <property type="project" value="InterPro"/>
</dbReference>
<reference evidence="2 3" key="1">
    <citation type="submission" date="2019-03" db="EMBL/GenBank/DDBJ databases">
        <authorList>
            <person name="Gaulin E."/>
            <person name="Dumas B."/>
        </authorList>
    </citation>
    <scope>NUCLEOTIDE SEQUENCE [LARGE SCALE GENOMIC DNA]</scope>
    <source>
        <strain evidence="2">CBS 568.67</strain>
    </source>
</reference>